<keyword evidence="2" id="KW-1185">Reference proteome</keyword>
<reference evidence="1 2" key="1">
    <citation type="submission" date="2017-05" db="EMBL/GenBank/DDBJ databases">
        <title>Genome sequence of Candidatus Fukatsuia symbiotica and Candidatus Hamiltonella defensa from Acyrthosiphon pisum strain 5D.</title>
        <authorList>
            <person name="Patel V.A."/>
            <person name="Chevignon G."/>
            <person name="Russell J.A."/>
            <person name="Oliver K.M."/>
        </authorList>
    </citation>
    <scope>NUCLEOTIDE SEQUENCE [LARGE SCALE GENOMIC DNA]</scope>
    <source>
        <strain evidence="1 2">5D</strain>
    </source>
</reference>
<accession>A0A2U8I2Y7</accession>
<evidence type="ECO:0000313" key="2">
    <source>
        <dbReference type="Proteomes" id="UP000261875"/>
    </source>
</evidence>
<dbReference type="KEGG" id="fsm:CCS41_01495"/>
<proteinExistence type="predicted"/>
<evidence type="ECO:0008006" key="3">
    <source>
        <dbReference type="Google" id="ProtNLM"/>
    </source>
</evidence>
<dbReference type="Pfam" id="PF02413">
    <property type="entry name" value="Caudo_TAP"/>
    <property type="match status" value="1"/>
</dbReference>
<organism evidence="1 2">
    <name type="scientific">Candidatus Fukatsuia symbiotica</name>
    <dbReference type="NCBI Taxonomy" id="1878942"/>
    <lineage>
        <taxon>Bacteria</taxon>
        <taxon>Pseudomonadati</taxon>
        <taxon>Pseudomonadota</taxon>
        <taxon>Gammaproteobacteria</taxon>
        <taxon>Enterobacterales</taxon>
        <taxon>Yersiniaceae</taxon>
        <taxon>Candidatus Fukatsuia</taxon>
    </lineage>
</organism>
<evidence type="ECO:0000313" key="1">
    <source>
        <dbReference type="EMBL" id="AWK13469.1"/>
    </source>
</evidence>
<dbReference type="RefSeq" id="WP_119797034.1">
    <property type="nucleotide sequence ID" value="NZ_CP021659.1"/>
</dbReference>
<dbReference type="OrthoDB" id="8596093at2"/>
<dbReference type="AlphaFoldDB" id="A0A2U8I2Y7"/>
<dbReference type="InterPro" id="IPR003458">
    <property type="entry name" value="Phage_T4_Gp38_tail_assem"/>
</dbReference>
<dbReference type="EMBL" id="CP021659">
    <property type="protein sequence ID" value="AWK13469.1"/>
    <property type="molecule type" value="Genomic_DNA"/>
</dbReference>
<gene>
    <name evidence="1" type="ORF">CCS41_01495</name>
</gene>
<dbReference type="Proteomes" id="UP000261875">
    <property type="component" value="Chromosome"/>
</dbReference>
<sequence>MNEPLYLETLTDKNGYQYVNVPADPYQLTEMGFSWPEAMALHQQALTARQTKACAEKRRYLLREATTRIAPLQDALELGIATEDEIAALNAWKHYRVALNRLDIA</sequence>
<protein>
    <recommendedName>
        <fullName evidence="3">Tail fiber assembly protein</fullName>
    </recommendedName>
</protein>
<name>A0A2U8I2Y7_9GAMM</name>